<keyword evidence="3" id="KW-1185">Reference proteome</keyword>
<protein>
    <submittedName>
        <fullName evidence="4">C-type lectin domain-containing protein</fullName>
    </submittedName>
</protein>
<evidence type="ECO:0000313" key="4">
    <source>
        <dbReference type="WBParaSite" id="PSAMB.scaffold2830size21001.g19319.t1"/>
    </source>
</evidence>
<dbReference type="AlphaFoldDB" id="A0A914VZJ2"/>
<dbReference type="SMART" id="SM00034">
    <property type="entry name" value="CLECT"/>
    <property type="match status" value="1"/>
</dbReference>
<dbReference type="Proteomes" id="UP000887566">
    <property type="component" value="Unplaced"/>
</dbReference>
<feature type="domain" description="C-type lectin" evidence="2">
    <location>
        <begin position="29"/>
        <end position="137"/>
    </location>
</feature>
<dbReference type="Gene3D" id="3.10.100.10">
    <property type="entry name" value="Mannose-Binding Protein A, subunit A"/>
    <property type="match status" value="1"/>
</dbReference>
<sequence>MHRQYAFGVIVAFAILAGTLAATKPKSTCVNYKEVPQFNKYVYFVPNVTVSSYAAEGLCAALGGDLLTIRSIAEFDAVSKLSDKYGRNEEAYYWMDFDTTTLKMERNFDCAYIIYRDREALWGNSDCQRASLHVACEISK</sequence>
<evidence type="ECO:0000256" key="1">
    <source>
        <dbReference type="SAM" id="SignalP"/>
    </source>
</evidence>
<dbReference type="InterPro" id="IPR016186">
    <property type="entry name" value="C-type_lectin-like/link_sf"/>
</dbReference>
<keyword evidence="1" id="KW-0732">Signal</keyword>
<organism evidence="3 4">
    <name type="scientific">Plectus sambesii</name>
    <dbReference type="NCBI Taxonomy" id="2011161"/>
    <lineage>
        <taxon>Eukaryota</taxon>
        <taxon>Metazoa</taxon>
        <taxon>Ecdysozoa</taxon>
        <taxon>Nematoda</taxon>
        <taxon>Chromadorea</taxon>
        <taxon>Plectida</taxon>
        <taxon>Plectina</taxon>
        <taxon>Plectoidea</taxon>
        <taxon>Plectidae</taxon>
        <taxon>Plectus</taxon>
    </lineage>
</organism>
<proteinExistence type="predicted"/>
<feature type="signal peptide" evidence="1">
    <location>
        <begin position="1"/>
        <end position="21"/>
    </location>
</feature>
<evidence type="ECO:0000259" key="2">
    <source>
        <dbReference type="SMART" id="SM00034"/>
    </source>
</evidence>
<dbReference type="SUPFAM" id="SSF56436">
    <property type="entry name" value="C-type lectin-like"/>
    <property type="match status" value="1"/>
</dbReference>
<dbReference type="WBParaSite" id="PSAMB.scaffold2830size21001.g19319.t1">
    <property type="protein sequence ID" value="PSAMB.scaffold2830size21001.g19319.t1"/>
    <property type="gene ID" value="PSAMB.scaffold2830size21001.g19319"/>
</dbReference>
<name>A0A914VZJ2_9BILA</name>
<feature type="chain" id="PRO_5037667345" evidence="1">
    <location>
        <begin position="22"/>
        <end position="140"/>
    </location>
</feature>
<dbReference type="InterPro" id="IPR001304">
    <property type="entry name" value="C-type_lectin-like"/>
</dbReference>
<dbReference type="CDD" id="cd00037">
    <property type="entry name" value="CLECT"/>
    <property type="match status" value="1"/>
</dbReference>
<evidence type="ECO:0000313" key="3">
    <source>
        <dbReference type="Proteomes" id="UP000887566"/>
    </source>
</evidence>
<accession>A0A914VZJ2</accession>
<dbReference type="InterPro" id="IPR016187">
    <property type="entry name" value="CTDL_fold"/>
</dbReference>
<reference evidence="4" key="1">
    <citation type="submission" date="2022-11" db="UniProtKB">
        <authorList>
            <consortium name="WormBaseParasite"/>
        </authorList>
    </citation>
    <scope>IDENTIFICATION</scope>
</reference>